<gene>
    <name evidence="1" type="ORF">CEXT_197611</name>
</gene>
<protein>
    <submittedName>
        <fullName evidence="1">Uncharacterized protein</fullName>
    </submittedName>
</protein>
<comment type="caution">
    <text evidence="1">The sequence shown here is derived from an EMBL/GenBank/DDBJ whole genome shotgun (WGS) entry which is preliminary data.</text>
</comment>
<reference evidence="1 2" key="1">
    <citation type="submission" date="2021-06" db="EMBL/GenBank/DDBJ databases">
        <title>Caerostris extrusa draft genome.</title>
        <authorList>
            <person name="Kono N."/>
            <person name="Arakawa K."/>
        </authorList>
    </citation>
    <scope>NUCLEOTIDE SEQUENCE [LARGE SCALE GENOMIC DNA]</scope>
</reference>
<accession>A0AAV4NUT5</accession>
<keyword evidence="2" id="KW-1185">Reference proteome</keyword>
<name>A0AAV4NUT5_CAEEX</name>
<dbReference type="EMBL" id="BPLR01003786">
    <property type="protein sequence ID" value="GIX88612.1"/>
    <property type="molecule type" value="Genomic_DNA"/>
</dbReference>
<organism evidence="1 2">
    <name type="scientific">Caerostris extrusa</name>
    <name type="common">Bark spider</name>
    <name type="synonym">Caerostris bankana</name>
    <dbReference type="NCBI Taxonomy" id="172846"/>
    <lineage>
        <taxon>Eukaryota</taxon>
        <taxon>Metazoa</taxon>
        <taxon>Ecdysozoa</taxon>
        <taxon>Arthropoda</taxon>
        <taxon>Chelicerata</taxon>
        <taxon>Arachnida</taxon>
        <taxon>Araneae</taxon>
        <taxon>Araneomorphae</taxon>
        <taxon>Entelegynae</taxon>
        <taxon>Araneoidea</taxon>
        <taxon>Araneidae</taxon>
        <taxon>Caerostris</taxon>
    </lineage>
</organism>
<sequence>MVHSSSSSVDQDPFHPKLNGFDLLLIEAKRYNYNTFRSLLKWPGQKEKWDRIGVVALQKLDVIKNLELPLQPEMH</sequence>
<evidence type="ECO:0000313" key="1">
    <source>
        <dbReference type="EMBL" id="GIX88612.1"/>
    </source>
</evidence>
<dbReference type="AlphaFoldDB" id="A0AAV4NUT5"/>
<evidence type="ECO:0000313" key="2">
    <source>
        <dbReference type="Proteomes" id="UP001054945"/>
    </source>
</evidence>
<dbReference type="Proteomes" id="UP001054945">
    <property type="component" value="Unassembled WGS sequence"/>
</dbReference>
<proteinExistence type="predicted"/>